<gene>
    <name evidence="2" type="ORF">Q644_09150</name>
</gene>
<evidence type="ECO:0000313" key="3">
    <source>
        <dbReference type="Proteomes" id="UP000016842"/>
    </source>
</evidence>
<organism evidence="2 3">
    <name type="scientific">Brucella intermedia 229E</name>
    <dbReference type="NCBI Taxonomy" id="1337887"/>
    <lineage>
        <taxon>Bacteria</taxon>
        <taxon>Pseudomonadati</taxon>
        <taxon>Pseudomonadota</taxon>
        <taxon>Alphaproteobacteria</taxon>
        <taxon>Hyphomicrobiales</taxon>
        <taxon>Brucellaceae</taxon>
        <taxon>Brucella/Ochrobactrum group</taxon>
        <taxon>Brucella</taxon>
    </lineage>
</organism>
<evidence type="ECO:0008006" key="4">
    <source>
        <dbReference type="Google" id="ProtNLM"/>
    </source>
</evidence>
<dbReference type="PATRIC" id="fig|1337887.3.peg.5292"/>
<reference evidence="2 3" key="1">
    <citation type="journal article" date="2014" name="FEMS Microbiol. Lett.">
        <title>Genome sequencing analysis reveals virulence-related gene content of Ochrobactrum intermedium strain 229E, a urease-positive strain isolated from the human gastric niche.</title>
        <authorList>
            <person name="Kulkarni G.J."/>
            <person name="Shetty S."/>
            <person name="Dharne M.S."/>
            <person name="Shouche Y.S."/>
        </authorList>
    </citation>
    <scope>NUCLEOTIDE SEQUENCE [LARGE SCALE GENOMIC DNA]</scope>
    <source>
        <strain evidence="2 3">229E</strain>
    </source>
</reference>
<evidence type="ECO:0000313" key="2">
    <source>
        <dbReference type="EMBL" id="ERL99790.1"/>
    </source>
</evidence>
<evidence type="ECO:0000256" key="1">
    <source>
        <dbReference type="SAM" id="MobiDB-lite"/>
    </source>
</evidence>
<dbReference type="Proteomes" id="UP000016842">
    <property type="component" value="Unassembled WGS sequence"/>
</dbReference>
<accession>U4VAQ8</accession>
<feature type="region of interest" description="Disordered" evidence="1">
    <location>
        <begin position="37"/>
        <end position="77"/>
    </location>
</feature>
<sequence length="114" mass="12566">MSKEREIAYVVHPPVSQKLKEKLRADGFKIIDARFAPEDAKVINPHKKRGKDDSQQQPTQPSDKGIGTDSGNQFSEEQLRAAIETATGKAPHPSAKLETLIDKFNELNAQAASE</sequence>
<name>U4VAQ8_9HYPH</name>
<protein>
    <recommendedName>
        <fullName evidence="4">HeH/LEM domain-containing protein</fullName>
    </recommendedName>
</protein>
<dbReference type="EMBL" id="ASXJ01000363">
    <property type="protein sequence ID" value="ERL99790.1"/>
    <property type="molecule type" value="Genomic_DNA"/>
</dbReference>
<comment type="caution">
    <text evidence="2">The sequence shown here is derived from an EMBL/GenBank/DDBJ whole genome shotgun (WGS) entry which is preliminary data.</text>
</comment>
<proteinExistence type="predicted"/>
<dbReference type="AlphaFoldDB" id="U4VAQ8"/>